<reference evidence="2" key="1">
    <citation type="submission" date="2022-11" db="UniProtKB">
        <authorList>
            <consortium name="WormBaseParasite"/>
        </authorList>
    </citation>
    <scope>IDENTIFICATION</scope>
</reference>
<organism evidence="1 2">
    <name type="scientific">Panagrolaimus sp. JU765</name>
    <dbReference type="NCBI Taxonomy" id="591449"/>
    <lineage>
        <taxon>Eukaryota</taxon>
        <taxon>Metazoa</taxon>
        <taxon>Ecdysozoa</taxon>
        <taxon>Nematoda</taxon>
        <taxon>Chromadorea</taxon>
        <taxon>Rhabditida</taxon>
        <taxon>Tylenchina</taxon>
        <taxon>Panagrolaimomorpha</taxon>
        <taxon>Panagrolaimoidea</taxon>
        <taxon>Panagrolaimidae</taxon>
        <taxon>Panagrolaimus</taxon>
    </lineage>
</organism>
<protein>
    <submittedName>
        <fullName evidence="2">Uncharacterized protein</fullName>
    </submittedName>
</protein>
<dbReference type="Proteomes" id="UP000887576">
    <property type="component" value="Unplaced"/>
</dbReference>
<dbReference type="WBParaSite" id="JU765_v2.g12497.t1">
    <property type="protein sequence ID" value="JU765_v2.g12497.t1"/>
    <property type="gene ID" value="JU765_v2.g12497"/>
</dbReference>
<evidence type="ECO:0000313" key="1">
    <source>
        <dbReference type="Proteomes" id="UP000887576"/>
    </source>
</evidence>
<accession>A0AC34Q350</accession>
<name>A0AC34Q350_9BILA</name>
<evidence type="ECO:0000313" key="2">
    <source>
        <dbReference type="WBParaSite" id="JU765_v2.g12497.t1"/>
    </source>
</evidence>
<sequence>MKKSHEFLDQIEDVEKYIPEILSKLGDSNGFLDLQFVNFTQTYPIINATQRFISVFNNFNEMFGIRTNGFFEEYLQNLVNEYVPISTFHFAMEFNQPMEFLASESLDFHTVDKRIIKLRHQCGYIELSVQPVENHDTLLSIPMKDKRFKFFVYYKNDTNSSNDLPQLNMKSLITALRNPKPSSYESIILPSFNIFHVGNFTSVIPSQGFNPVCISQKTNTCIYLRRILQGCQFKLTNYGVNVPNRHQPYNAQISGPVIHVNRPFYYGIWFKDENYETFVYFGAFLGL</sequence>
<proteinExistence type="predicted"/>